<evidence type="ECO:0000313" key="5">
    <source>
        <dbReference type="Proteomes" id="UP000644756"/>
    </source>
</evidence>
<reference evidence="4" key="1">
    <citation type="journal article" date="2014" name="Int. J. Syst. Evol. Microbiol.">
        <title>Complete genome sequence of Corynebacterium casei LMG S-19264T (=DSM 44701T), isolated from a smear-ripened cheese.</title>
        <authorList>
            <consortium name="US DOE Joint Genome Institute (JGI-PGF)"/>
            <person name="Walter F."/>
            <person name="Albersmeier A."/>
            <person name="Kalinowski J."/>
            <person name="Ruckert C."/>
        </authorList>
    </citation>
    <scope>NUCLEOTIDE SEQUENCE</scope>
    <source>
        <strain evidence="4">CGMCC 1.12987</strain>
    </source>
</reference>
<sequence>MKKWMSVWLSILIATAIVAGCSSGNGGSSNGNVSSNGGQQGAGEAAAENVTVSLWILNDHAWIDGAVEDFKQENPNINVEVSKYGVDPLKEALKVAANSKTLPNMWFTWGGSLGSFYAENGLTADLTQIAADHNWSEIYNQAAIDMSTYDGKVSGIPYHLNAVDMWYSKQVYEELNLSAPATFEEFEAQLQTIKDGGFIPLALGGKNGWHIMRLTEQLLEHFAGPELHDQLNSLSASWNDPAVVQTFEKIKEYTDKEYFPKGHVALDQAEAINTFYPGQAALTIEGTWLDRSINTGGFSTDDYNVFKFPTERVSVFAEMFQINGALDQAAMDATVKLGEYITSLEVVNKYIDTYGTPATLNVTFTDNTPHVKPLLDMATNGGFLITDQALPQEVVQKLFEAQDKVALGEWTPQQAAEEMDKAVNDYKSKNNG</sequence>
<protein>
    <submittedName>
        <fullName evidence="4">Sugar ABC transporter substrate-binding protein</fullName>
    </submittedName>
</protein>
<dbReference type="InterPro" id="IPR006059">
    <property type="entry name" value="SBP"/>
</dbReference>
<evidence type="ECO:0000313" key="4">
    <source>
        <dbReference type="EMBL" id="GGG08343.1"/>
    </source>
</evidence>
<dbReference type="Pfam" id="PF01547">
    <property type="entry name" value="SBP_bac_1"/>
    <property type="match status" value="1"/>
</dbReference>
<dbReference type="Gene3D" id="3.40.190.10">
    <property type="entry name" value="Periplasmic binding protein-like II"/>
    <property type="match status" value="2"/>
</dbReference>
<accession>A0A917D1F3</accession>
<comment type="similarity">
    <text evidence="1">Belongs to the bacterial solute-binding protein 1 family.</text>
</comment>
<keyword evidence="2" id="KW-0813">Transport</keyword>
<evidence type="ECO:0000256" key="2">
    <source>
        <dbReference type="ARBA" id="ARBA00022448"/>
    </source>
</evidence>
<organism evidence="4 5">
    <name type="scientific">Paenibacillus abyssi</name>
    <dbReference type="NCBI Taxonomy" id="1340531"/>
    <lineage>
        <taxon>Bacteria</taxon>
        <taxon>Bacillati</taxon>
        <taxon>Bacillota</taxon>
        <taxon>Bacilli</taxon>
        <taxon>Bacillales</taxon>
        <taxon>Paenibacillaceae</taxon>
        <taxon>Paenibacillus</taxon>
    </lineage>
</organism>
<comment type="caution">
    <text evidence="4">The sequence shown here is derived from an EMBL/GenBank/DDBJ whole genome shotgun (WGS) entry which is preliminary data.</text>
</comment>
<reference evidence="4" key="2">
    <citation type="submission" date="2020-09" db="EMBL/GenBank/DDBJ databases">
        <authorList>
            <person name="Sun Q."/>
            <person name="Zhou Y."/>
        </authorList>
    </citation>
    <scope>NUCLEOTIDE SEQUENCE</scope>
    <source>
        <strain evidence="4">CGMCC 1.12987</strain>
    </source>
</reference>
<dbReference type="PANTHER" id="PTHR43649:SF29">
    <property type="entry name" value="OSMOPROTECTIVE COMPOUNDS-BINDING PROTEIN GGTB"/>
    <property type="match status" value="1"/>
</dbReference>
<evidence type="ECO:0000256" key="3">
    <source>
        <dbReference type="SAM" id="SignalP"/>
    </source>
</evidence>
<evidence type="ECO:0000256" key="1">
    <source>
        <dbReference type="ARBA" id="ARBA00008520"/>
    </source>
</evidence>
<dbReference type="PANTHER" id="PTHR43649">
    <property type="entry name" value="ARABINOSE-BINDING PROTEIN-RELATED"/>
    <property type="match status" value="1"/>
</dbReference>
<keyword evidence="3" id="KW-0732">Signal</keyword>
<keyword evidence="5" id="KW-1185">Reference proteome</keyword>
<dbReference type="PROSITE" id="PS51257">
    <property type="entry name" value="PROKAR_LIPOPROTEIN"/>
    <property type="match status" value="1"/>
</dbReference>
<name>A0A917D1F3_9BACL</name>
<gene>
    <name evidence="4" type="ORF">GCM10010916_26560</name>
</gene>
<dbReference type="Proteomes" id="UP000644756">
    <property type="component" value="Unassembled WGS sequence"/>
</dbReference>
<dbReference type="SUPFAM" id="SSF53850">
    <property type="entry name" value="Periplasmic binding protein-like II"/>
    <property type="match status" value="1"/>
</dbReference>
<dbReference type="AlphaFoldDB" id="A0A917D1F3"/>
<dbReference type="RefSeq" id="WP_188531543.1">
    <property type="nucleotide sequence ID" value="NZ_BMGR01000008.1"/>
</dbReference>
<dbReference type="InterPro" id="IPR050490">
    <property type="entry name" value="Bact_solute-bd_prot1"/>
</dbReference>
<proteinExistence type="inferred from homology"/>
<feature type="signal peptide" evidence="3">
    <location>
        <begin position="1"/>
        <end position="19"/>
    </location>
</feature>
<dbReference type="EMBL" id="BMGR01000008">
    <property type="protein sequence ID" value="GGG08343.1"/>
    <property type="molecule type" value="Genomic_DNA"/>
</dbReference>
<feature type="chain" id="PRO_5039554934" evidence="3">
    <location>
        <begin position="20"/>
        <end position="432"/>
    </location>
</feature>